<evidence type="ECO:0000313" key="2">
    <source>
        <dbReference type="Proteomes" id="UP001057452"/>
    </source>
</evidence>
<sequence>GAVVQWVKGDDAARERPGEWSTAGEVIMRAQSYFKRLTRDMKKAEMRPLMWNDMPD</sequence>
<feature type="non-terminal residue" evidence="1">
    <location>
        <position position="1"/>
    </location>
</feature>
<keyword evidence="2" id="KW-1185">Reference proteome</keyword>
<gene>
    <name evidence="1" type="ORF">KUCAC02_025314</name>
</gene>
<organism evidence="1 2">
    <name type="scientific">Chaenocephalus aceratus</name>
    <name type="common">Blackfin icefish</name>
    <name type="synonym">Chaenichthys aceratus</name>
    <dbReference type="NCBI Taxonomy" id="36190"/>
    <lineage>
        <taxon>Eukaryota</taxon>
        <taxon>Metazoa</taxon>
        <taxon>Chordata</taxon>
        <taxon>Craniata</taxon>
        <taxon>Vertebrata</taxon>
        <taxon>Euteleostomi</taxon>
        <taxon>Actinopterygii</taxon>
        <taxon>Neopterygii</taxon>
        <taxon>Teleostei</taxon>
        <taxon>Neoteleostei</taxon>
        <taxon>Acanthomorphata</taxon>
        <taxon>Eupercaria</taxon>
        <taxon>Perciformes</taxon>
        <taxon>Notothenioidei</taxon>
        <taxon>Channichthyidae</taxon>
        <taxon>Chaenocephalus</taxon>
    </lineage>
</organism>
<name>A0ACB9VUN2_CHAAC</name>
<evidence type="ECO:0000313" key="1">
    <source>
        <dbReference type="EMBL" id="KAI4803651.1"/>
    </source>
</evidence>
<accession>A0ACB9VUN2</accession>
<dbReference type="Proteomes" id="UP001057452">
    <property type="component" value="Chromosome 15"/>
</dbReference>
<reference evidence="1" key="1">
    <citation type="submission" date="2022-05" db="EMBL/GenBank/DDBJ databases">
        <title>Chromosome-level genome of Chaenocephalus aceratus.</title>
        <authorList>
            <person name="Park H."/>
        </authorList>
    </citation>
    <scope>NUCLEOTIDE SEQUENCE</scope>
    <source>
        <strain evidence="1">KU_202001</strain>
    </source>
</reference>
<comment type="caution">
    <text evidence="1">The sequence shown here is derived from an EMBL/GenBank/DDBJ whole genome shotgun (WGS) entry which is preliminary data.</text>
</comment>
<dbReference type="EMBL" id="CM043799">
    <property type="protein sequence ID" value="KAI4803651.1"/>
    <property type="molecule type" value="Genomic_DNA"/>
</dbReference>
<feature type="non-terminal residue" evidence="1">
    <location>
        <position position="56"/>
    </location>
</feature>
<protein>
    <submittedName>
        <fullName evidence="1">Uncharacterized protein</fullName>
    </submittedName>
</protein>
<proteinExistence type="predicted"/>